<keyword evidence="4" id="KW-0496">Mitochondrion</keyword>
<reference evidence="8" key="1">
    <citation type="submission" date="2025-08" db="UniProtKB">
        <authorList>
            <consortium name="Ensembl"/>
        </authorList>
    </citation>
    <scope>IDENTIFICATION</scope>
</reference>
<evidence type="ECO:0000256" key="7">
    <source>
        <dbReference type="SAM" id="SignalP"/>
    </source>
</evidence>
<evidence type="ECO:0000256" key="1">
    <source>
        <dbReference type="ARBA" id="ARBA00004173"/>
    </source>
</evidence>
<comment type="subcellular location">
    <subcellularLocation>
        <location evidence="1">Mitochondrion</location>
    </subcellularLocation>
</comment>
<keyword evidence="6" id="KW-0472">Membrane</keyword>
<evidence type="ECO:0000256" key="6">
    <source>
        <dbReference type="SAM" id="Phobius"/>
    </source>
</evidence>
<feature type="signal peptide" evidence="7">
    <location>
        <begin position="1"/>
        <end position="18"/>
    </location>
</feature>
<organism evidence="8 9">
    <name type="scientific">Sus scrofa</name>
    <name type="common">Pig</name>
    <dbReference type="NCBI Taxonomy" id="9823"/>
    <lineage>
        <taxon>Eukaryota</taxon>
        <taxon>Metazoa</taxon>
        <taxon>Chordata</taxon>
        <taxon>Craniata</taxon>
        <taxon>Vertebrata</taxon>
        <taxon>Euteleostomi</taxon>
        <taxon>Mammalia</taxon>
        <taxon>Eutheria</taxon>
        <taxon>Laurasiatheria</taxon>
        <taxon>Artiodactyla</taxon>
        <taxon>Suina</taxon>
        <taxon>Suidae</taxon>
        <taxon>Sus</taxon>
    </lineage>
</organism>
<keyword evidence="3" id="KW-0689">Ribosomal protein</keyword>
<feature type="transmembrane region" description="Helical" evidence="6">
    <location>
        <begin position="157"/>
        <end position="182"/>
    </location>
</feature>
<dbReference type="GO" id="GO:0005840">
    <property type="term" value="C:ribosome"/>
    <property type="evidence" value="ECO:0007669"/>
    <property type="project" value="UniProtKB-KW"/>
</dbReference>
<evidence type="ECO:0000256" key="3">
    <source>
        <dbReference type="ARBA" id="ARBA00022980"/>
    </source>
</evidence>
<dbReference type="PANTHER" id="PTHR21026">
    <property type="entry name" value="39S RIBOSOMAL PROTEIN L32, MITOCHONDRIAL"/>
    <property type="match status" value="1"/>
</dbReference>
<proteinExistence type="inferred from homology"/>
<dbReference type="Ensembl" id="ENSSSCT00015102114.1">
    <property type="protein sequence ID" value="ENSSSCP00015042324.1"/>
    <property type="gene ID" value="ENSSSCG00015075802.1"/>
</dbReference>
<keyword evidence="7" id="KW-0732">Signal</keyword>
<dbReference type="GO" id="GO:0005739">
    <property type="term" value="C:mitochondrion"/>
    <property type="evidence" value="ECO:0007669"/>
    <property type="project" value="UniProtKB-SubCell"/>
</dbReference>
<evidence type="ECO:0000313" key="9">
    <source>
        <dbReference type="Proteomes" id="UP000694726"/>
    </source>
</evidence>
<evidence type="ECO:0000313" key="8">
    <source>
        <dbReference type="Ensembl" id="ENSSSCP00015042324.1"/>
    </source>
</evidence>
<dbReference type="GO" id="GO:1990904">
    <property type="term" value="C:ribonucleoprotein complex"/>
    <property type="evidence" value="ECO:0007669"/>
    <property type="project" value="UniProtKB-KW"/>
</dbReference>
<keyword evidence="6" id="KW-0812">Transmembrane</keyword>
<dbReference type="PANTHER" id="PTHR21026:SF2">
    <property type="entry name" value="LARGE RIBOSOMAL SUBUNIT PROTEIN BL32M"/>
    <property type="match status" value="1"/>
</dbReference>
<dbReference type="AlphaFoldDB" id="A0A8D0Q3W4"/>
<keyword evidence="5" id="KW-0687">Ribonucleoprotein</keyword>
<evidence type="ECO:0000256" key="4">
    <source>
        <dbReference type="ARBA" id="ARBA00023128"/>
    </source>
</evidence>
<dbReference type="Proteomes" id="UP000694726">
    <property type="component" value="Unplaced"/>
</dbReference>
<comment type="similarity">
    <text evidence="2">Belongs to the bacterial ribosomal protein bL32 family.</text>
</comment>
<dbReference type="InterPro" id="IPR051991">
    <property type="entry name" value="Mitoribosomal_protein_bL32"/>
</dbReference>
<sequence length="200" mass="23308">MAPATLLLVVLPWPAARGLLRNWWEQLQRKLQHNRLGLPIHPWGPALAVQGPAIFTEPAKDTNGNEEISSLLDSIFWMAAPQNRCSIEVNRCRRRNPQKLIKVKNNTGEFPSCQFTVFCQFLLYSKVTQSRKRFFFFKMSVNPVAHRKYTEGVSPAFSFWFILHFLLVDFTFLFPSPWAFYFEHISFHISHLPPLFLCLP</sequence>
<feature type="chain" id="PRO_5034866164" evidence="7">
    <location>
        <begin position="19"/>
        <end position="200"/>
    </location>
</feature>
<protein>
    <submittedName>
        <fullName evidence="8">Uncharacterized protein</fullName>
    </submittedName>
</protein>
<evidence type="ECO:0000256" key="5">
    <source>
        <dbReference type="ARBA" id="ARBA00023274"/>
    </source>
</evidence>
<evidence type="ECO:0000256" key="2">
    <source>
        <dbReference type="ARBA" id="ARBA00008560"/>
    </source>
</evidence>
<name>A0A8D0Q3W4_PIG</name>
<keyword evidence="6" id="KW-1133">Transmembrane helix</keyword>
<accession>A0A8D0Q3W4</accession>